<dbReference type="InterPro" id="IPR012337">
    <property type="entry name" value="RNaseH-like_sf"/>
</dbReference>
<dbReference type="Proteomes" id="UP000004508">
    <property type="component" value="Unassembled WGS sequence"/>
</dbReference>
<dbReference type="InParanoid" id="D6U788"/>
<evidence type="ECO:0000313" key="3">
    <source>
        <dbReference type="Proteomes" id="UP000004508"/>
    </source>
</evidence>
<evidence type="ECO:0000313" key="2">
    <source>
        <dbReference type="EMBL" id="EFH79749.1"/>
    </source>
</evidence>
<organism evidence="2 3">
    <name type="scientific">Ktedonobacter racemifer DSM 44963</name>
    <dbReference type="NCBI Taxonomy" id="485913"/>
    <lineage>
        <taxon>Bacteria</taxon>
        <taxon>Bacillati</taxon>
        <taxon>Chloroflexota</taxon>
        <taxon>Ktedonobacteria</taxon>
        <taxon>Ktedonobacterales</taxon>
        <taxon>Ktedonobacteraceae</taxon>
        <taxon>Ktedonobacter</taxon>
    </lineage>
</organism>
<sequence length="383" mass="44400">MNTAMILRKHWSQQVKALFPTLHGHQQNTLAFLVQGIVMSGSTVLQRIAETLGTEEVSLAKMPSIERRLARFVANPRIDVEEIWEQFVRQLLTFWKGKPMSFILDCTPFRSDATIVYLGLLVHSRVLPVAWAVMPAQEKWEEGQWSIVARLLDLVQRCVGPEADCTLLADRGLSGLALVKLCQDRGWHYLLRISHEHTFRRQTRQGWSTWSPVSSLVQQPGQHWYGPAMLWQESSLQTQISACWTPGHEEGWVLISDRPASKARQNECAKRMRVEATFQDTKSRGWDLEASLITEKERLHRLLLGLFVAIWWVSHLAASCIHHGQRTRFDRADRRDKSMFRLGRLWLLFILKHARDSSWGGANLTHSLPFRKRHQQWIFSLRF</sequence>
<dbReference type="RefSeq" id="WP_007921825.1">
    <property type="nucleotide sequence ID" value="NZ_ADVG01000005.1"/>
</dbReference>
<proteinExistence type="predicted"/>
<dbReference type="eggNOG" id="COG3385">
    <property type="taxonomic scope" value="Bacteria"/>
</dbReference>
<gene>
    <name evidence="2" type="ORF">Krac_0246</name>
</gene>
<accession>D6U788</accession>
<protein>
    <recommendedName>
        <fullName evidence="1">Transposase IS4-like domain-containing protein</fullName>
    </recommendedName>
</protein>
<dbReference type="GO" id="GO:0006313">
    <property type="term" value="P:DNA transposition"/>
    <property type="evidence" value="ECO:0007669"/>
    <property type="project" value="InterPro"/>
</dbReference>
<dbReference type="SUPFAM" id="SSF53098">
    <property type="entry name" value="Ribonuclease H-like"/>
    <property type="match status" value="1"/>
</dbReference>
<dbReference type="GO" id="GO:0004803">
    <property type="term" value="F:transposase activity"/>
    <property type="evidence" value="ECO:0007669"/>
    <property type="project" value="InterPro"/>
</dbReference>
<name>D6U788_KTERA</name>
<dbReference type="AlphaFoldDB" id="D6U788"/>
<feature type="domain" description="Transposase IS4-like" evidence="1">
    <location>
        <begin position="151"/>
        <end position="312"/>
    </location>
</feature>
<dbReference type="GO" id="GO:0003677">
    <property type="term" value="F:DNA binding"/>
    <property type="evidence" value="ECO:0007669"/>
    <property type="project" value="InterPro"/>
</dbReference>
<dbReference type="STRING" id="485913.Krac_0246"/>
<dbReference type="InterPro" id="IPR002559">
    <property type="entry name" value="Transposase_11"/>
</dbReference>
<comment type="caution">
    <text evidence="2">The sequence shown here is derived from an EMBL/GenBank/DDBJ whole genome shotgun (WGS) entry which is preliminary data.</text>
</comment>
<dbReference type="OrthoDB" id="141460at2"/>
<evidence type="ECO:0000259" key="1">
    <source>
        <dbReference type="Pfam" id="PF01609"/>
    </source>
</evidence>
<dbReference type="Pfam" id="PF01609">
    <property type="entry name" value="DDE_Tnp_1"/>
    <property type="match status" value="1"/>
</dbReference>
<keyword evidence="3" id="KW-1185">Reference proteome</keyword>
<reference evidence="2 3" key="1">
    <citation type="journal article" date="2011" name="Stand. Genomic Sci.">
        <title>Non-contiguous finished genome sequence and contextual data of the filamentous soil bacterium Ktedonobacter racemifer type strain (SOSP1-21).</title>
        <authorList>
            <person name="Chang Y.J."/>
            <person name="Land M."/>
            <person name="Hauser L."/>
            <person name="Chertkov O."/>
            <person name="Del Rio T.G."/>
            <person name="Nolan M."/>
            <person name="Copeland A."/>
            <person name="Tice H."/>
            <person name="Cheng J.F."/>
            <person name="Lucas S."/>
            <person name="Han C."/>
            <person name="Goodwin L."/>
            <person name="Pitluck S."/>
            <person name="Ivanova N."/>
            <person name="Ovchinikova G."/>
            <person name="Pati A."/>
            <person name="Chen A."/>
            <person name="Palaniappan K."/>
            <person name="Mavromatis K."/>
            <person name="Liolios K."/>
            <person name="Brettin T."/>
            <person name="Fiebig A."/>
            <person name="Rohde M."/>
            <person name="Abt B."/>
            <person name="Goker M."/>
            <person name="Detter J.C."/>
            <person name="Woyke T."/>
            <person name="Bristow J."/>
            <person name="Eisen J.A."/>
            <person name="Markowitz V."/>
            <person name="Hugenholtz P."/>
            <person name="Kyrpides N.C."/>
            <person name="Klenk H.P."/>
            <person name="Lapidus A."/>
        </authorList>
    </citation>
    <scope>NUCLEOTIDE SEQUENCE [LARGE SCALE GENOMIC DNA]</scope>
    <source>
        <strain evidence="3">DSM 44963</strain>
    </source>
</reference>
<dbReference type="EMBL" id="ADVG01000005">
    <property type="protein sequence ID" value="EFH79749.1"/>
    <property type="molecule type" value="Genomic_DNA"/>
</dbReference>